<dbReference type="EMBL" id="JAGTTL010000001">
    <property type="protein sequence ID" value="KAK6329041.1"/>
    <property type="molecule type" value="Genomic_DNA"/>
</dbReference>
<dbReference type="Proteomes" id="UP001356427">
    <property type="component" value="Unassembled WGS sequence"/>
</dbReference>
<keyword evidence="2" id="KW-1185">Reference proteome</keyword>
<name>A0AAN8NJF3_9TELE</name>
<gene>
    <name evidence="1" type="ORF">J4Q44_G00010190</name>
</gene>
<sequence>MAVSEAPCTGAEPAGAACLPPSPGPWALLAPGAALEIMSYGRYSENRAVWASLELAPAHLDPSLKNLSQQIKKCTTSSPRRKE</sequence>
<accession>A0AAN8NJF3</accession>
<evidence type="ECO:0000313" key="2">
    <source>
        <dbReference type="Proteomes" id="UP001356427"/>
    </source>
</evidence>
<protein>
    <submittedName>
        <fullName evidence="1">Uncharacterized protein</fullName>
    </submittedName>
</protein>
<proteinExistence type="predicted"/>
<comment type="caution">
    <text evidence="1">The sequence shown here is derived from an EMBL/GenBank/DDBJ whole genome shotgun (WGS) entry which is preliminary data.</text>
</comment>
<reference evidence="1 2" key="1">
    <citation type="submission" date="2021-04" db="EMBL/GenBank/DDBJ databases">
        <authorList>
            <person name="De Guttry C."/>
            <person name="Zahm M."/>
            <person name="Klopp C."/>
            <person name="Cabau C."/>
            <person name="Louis A."/>
            <person name="Berthelot C."/>
            <person name="Parey E."/>
            <person name="Roest Crollius H."/>
            <person name="Montfort J."/>
            <person name="Robinson-Rechavi M."/>
            <person name="Bucao C."/>
            <person name="Bouchez O."/>
            <person name="Gislard M."/>
            <person name="Lluch J."/>
            <person name="Milhes M."/>
            <person name="Lampietro C."/>
            <person name="Lopez Roques C."/>
            <person name="Donnadieu C."/>
            <person name="Braasch I."/>
            <person name="Desvignes T."/>
            <person name="Postlethwait J."/>
            <person name="Bobe J."/>
            <person name="Wedekind C."/>
            <person name="Guiguen Y."/>
        </authorList>
    </citation>
    <scope>NUCLEOTIDE SEQUENCE [LARGE SCALE GENOMIC DNA]</scope>
    <source>
        <strain evidence="1">Cs_M1</strain>
        <tissue evidence="1">Blood</tissue>
    </source>
</reference>
<evidence type="ECO:0000313" key="1">
    <source>
        <dbReference type="EMBL" id="KAK6329041.1"/>
    </source>
</evidence>
<organism evidence="1 2">
    <name type="scientific">Coregonus suidteri</name>
    <dbReference type="NCBI Taxonomy" id="861788"/>
    <lineage>
        <taxon>Eukaryota</taxon>
        <taxon>Metazoa</taxon>
        <taxon>Chordata</taxon>
        <taxon>Craniata</taxon>
        <taxon>Vertebrata</taxon>
        <taxon>Euteleostomi</taxon>
        <taxon>Actinopterygii</taxon>
        <taxon>Neopterygii</taxon>
        <taxon>Teleostei</taxon>
        <taxon>Protacanthopterygii</taxon>
        <taxon>Salmoniformes</taxon>
        <taxon>Salmonidae</taxon>
        <taxon>Coregoninae</taxon>
        <taxon>Coregonus</taxon>
    </lineage>
</organism>
<dbReference type="AlphaFoldDB" id="A0AAN8NJF3"/>